<keyword evidence="1" id="KW-0614">Plasmid</keyword>
<dbReference type="EMBL" id="CP015355">
    <property type="protein sequence ID" value="ANS52244.1"/>
    <property type="molecule type" value="Genomic_DNA"/>
</dbReference>
<dbReference type="AlphaFoldDB" id="A0A9W3X4H9"/>
<proteinExistence type="predicted"/>
<gene>
    <name evidence="1" type="ORF">BT246_69530</name>
</gene>
<sequence length="50" mass="5577">MLGLKSFPTAIKMITGIEAMHRIKKGQTLQGEKSVQKQIYLINELFGLTA</sequence>
<geneLocation type="plasmid" evidence="1 2">
    <name>p109822</name>
</geneLocation>
<dbReference type="Proteomes" id="UP000092743">
    <property type="component" value="Plasmid p109822"/>
</dbReference>
<accession>A0A9W3X4H9</accession>
<evidence type="ECO:0000313" key="1">
    <source>
        <dbReference type="EMBL" id="ANS52244.1"/>
    </source>
</evidence>
<name>A0A9W3X4H9_BACTU</name>
<evidence type="ECO:0000313" key="2">
    <source>
        <dbReference type="Proteomes" id="UP000092743"/>
    </source>
</evidence>
<protein>
    <submittedName>
        <fullName evidence="1">Uncharacterized protein</fullName>
    </submittedName>
</protein>
<reference evidence="1 2" key="1">
    <citation type="submission" date="2016-04" db="EMBL/GenBank/DDBJ databases">
        <title>High quality genome of the nematocidal Bacillus thuringiensis MYBT18246.</title>
        <authorList>
            <person name="Hollensteiner J."/>
            <person name="Poehlein A."/>
            <person name="Sproeer C."/>
            <person name="Bunk B."/>
            <person name="Rosenstiel P."/>
            <person name="Schulenburg H."/>
            <person name="Liesegang H."/>
        </authorList>
    </citation>
    <scope>NUCLEOTIDE SEQUENCE [LARGE SCALE GENOMIC DNA]</scope>
    <source>
        <strain evidence="1 2">MYBT18246</strain>
        <plasmid evidence="1 2">p109822</plasmid>
    </source>
</reference>
<organism evidence="1 2">
    <name type="scientific">Bacillus thuringiensis</name>
    <dbReference type="NCBI Taxonomy" id="1428"/>
    <lineage>
        <taxon>Bacteria</taxon>
        <taxon>Bacillati</taxon>
        <taxon>Bacillota</taxon>
        <taxon>Bacilli</taxon>
        <taxon>Bacillales</taxon>
        <taxon>Bacillaceae</taxon>
        <taxon>Bacillus</taxon>
        <taxon>Bacillus cereus group</taxon>
    </lineage>
</organism>